<feature type="region of interest" description="Disordered" evidence="1">
    <location>
        <begin position="69"/>
        <end position="96"/>
    </location>
</feature>
<dbReference type="KEGG" id="tet:TTHERM_00726330"/>
<proteinExistence type="predicted"/>
<feature type="region of interest" description="Disordered" evidence="1">
    <location>
        <begin position="119"/>
        <end position="143"/>
    </location>
</feature>
<evidence type="ECO:0000313" key="2">
    <source>
        <dbReference type="EMBL" id="EAS06913.4"/>
    </source>
</evidence>
<evidence type="ECO:0008006" key="4">
    <source>
        <dbReference type="Google" id="ProtNLM"/>
    </source>
</evidence>
<feature type="region of interest" description="Disordered" evidence="1">
    <location>
        <begin position="182"/>
        <end position="251"/>
    </location>
</feature>
<dbReference type="SUPFAM" id="SSF48452">
    <property type="entry name" value="TPR-like"/>
    <property type="match status" value="1"/>
</dbReference>
<evidence type="ECO:0000256" key="1">
    <source>
        <dbReference type="SAM" id="MobiDB-lite"/>
    </source>
</evidence>
<dbReference type="InterPro" id="IPR011990">
    <property type="entry name" value="TPR-like_helical_dom_sf"/>
</dbReference>
<dbReference type="Proteomes" id="UP000009168">
    <property type="component" value="Unassembled WGS sequence"/>
</dbReference>
<feature type="compositionally biased region" description="Low complexity" evidence="1">
    <location>
        <begin position="69"/>
        <end position="90"/>
    </location>
</feature>
<sequence>MGCITTKQEKTKQLQLTQHQNDKINENGNHDIKQNNQDNLTKLTADNKNENKSVQHNDVQQIAHNGEQNFQQKQDQQNQGQQNKINQENQVVSNNTTEVIKVNSQSDTKKKYEENQHAQLKTTNQLNQMSGQKNQNTDKTKNQNQNQMIDHEECNIDDIDEGVQVKTINQAQVSRNIHLNLNKENQMHHSKQNKNVEKKGQKLNSDQKQKVLDNPQPENNNQQQQQQQDADKNQNQNPYSTQSAAFSQQQQLVSGAPKLLQQQDFPQQIKKLDDEQAQKALEQYEKLMQNQQQKSVKPQYQSQVDENSLNANLKQAISNLDWQQALFINTSLLKIYTERQQNKSNAAQENLIKGTLQKQIDLLWRNGLFEKSYFYASNYLGEDTEALYTAANYLFMIGKYQEAFEKISICISNTISYNLQIKPEYIICAGNCLLEIDQIKLFQQFLDQLPIKTCQSLNTSENLNVIAEQYIRIKKFDTAKDILNKILSNQKENINALINLGILVGFDDPKKSKQYYQKALEIAQSKNDKNQNDTNIQFLKNMINSC</sequence>
<dbReference type="EMBL" id="GG662257">
    <property type="protein sequence ID" value="EAS06913.4"/>
    <property type="molecule type" value="Genomic_DNA"/>
</dbReference>
<gene>
    <name evidence="2" type="ORF">TTHERM_00726330</name>
</gene>
<dbReference type="Gene3D" id="1.25.40.10">
    <property type="entry name" value="Tetratricopeptide repeat domain"/>
    <property type="match status" value="1"/>
</dbReference>
<feature type="compositionally biased region" description="Basic and acidic residues" evidence="1">
    <location>
        <begin position="194"/>
        <end position="211"/>
    </location>
</feature>
<reference evidence="3" key="1">
    <citation type="journal article" date="2006" name="PLoS Biol.">
        <title>Macronuclear genome sequence of the ciliate Tetrahymena thermophila, a model eukaryote.</title>
        <authorList>
            <person name="Eisen J.A."/>
            <person name="Coyne R.S."/>
            <person name="Wu M."/>
            <person name="Wu D."/>
            <person name="Thiagarajan M."/>
            <person name="Wortman J.R."/>
            <person name="Badger J.H."/>
            <person name="Ren Q."/>
            <person name="Amedeo P."/>
            <person name="Jones K.M."/>
            <person name="Tallon L.J."/>
            <person name="Delcher A.L."/>
            <person name="Salzberg S.L."/>
            <person name="Silva J.C."/>
            <person name="Haas B.J."/>
            <person name="Majoros W.H."/>
            <person name="Farzad M."/>
            <person name="Carlton J.M."/>
            <person name="Smith R.K. Jr."/>
            <person name="Garg J."/>
            <person name="Pearlman R.E."/>
            <person name="Karrer K.M."/>
            <person name="Sun L."/>
            <person name="Manning G."/>
            <person name="Elde N.C."/>
            <person name="Turkewitz A.P."/>
            <person name="Asai D.J."/>
            <person name="Wilkes D.E."/>
            <person name="Wang Y."/>
            <person name="Cai H."/>
            <person name="Collins K."/>
            <person name="Stewart B.A."/>
            <person name="Lee S.R."/>
            <person name="Wilamowska K."/>
            <person name="Weinberg Z."/>
            <person name="Ruzzo W.L."/>
            <person name="Wloga D."/>
            <person name="Gaertig J."/>
            <person name="Frankel J."/>
            <person name="Tsao C.-C."/>
            <person name="Gorovsky M.A."/>
            <person name="Keeling P.J."/>
            <person name="Waller R.F."/>
            <person name="Patron N.J."/>
            <person name="Cherry J.M."/>
            <person name="Stover N.A."/>
            <person name="Krieger C.J."/>
            <person name="del Toro C."/>
            <person name="Ryder H.F."/>
            <person name="Williamson S.C."/>
            <person name="Barbeau R.A."/>
            <person name="Hamilton E.P."/>
            <person name="Orias E."/>
        </authorList>
    </citation>
    <scope>NUCLEOTIDE SEQUENCE [LARGE SCALE GENOMIC DNA]</scope>
    <source>
        <strain evidence="3">SB210</strain>
    </source>
</reference>
<protein>
    <recommendedName>
        <fullName evidence="4">Tetratricopeptide repeat protein</fullName>
    </recommendedName>
</protein>
<dbReference type="InParanoid" id="Q24GF8"/>
<name>Q24GF8_TETTS</name>
<dbReference type="GeneID" id="7838627"/>
<feature type="compositionally biased region" description="Low complexity" evidence="1">
    <location>
        <begin position="213"/>
        <end position="251"/>
    </location>
</feature>
<feature type="compositionally biased region" description="Polar residues" evidence="1">
    <location>
        <begin position="119"/>
        <end position="131"/>
    </location>
</feature>
<keyword evidence="3" id="KW-1185">Reference proteome</keyword>
<evidence type="ECO:0000313" key="3">
    <source>
        <dbReference type="Proteomes" id="UP000009168"/>
    </source>
</evidence>
<accession>Q24GF8</accession>
<dbReference type="RefSeq" id="XP_001027155.4">
    <property type="nucleotide sequence ID" value="XM_001027155.4"/>
</dbReference>
<organism evidence="2 3">
    <name type="scientific">Tetrahymena thermophila (strain SB210)</name>
    <dbReference type="NCBI Taxonomy" id="312017"/>
    <lineage>
        <taxon>Eukaryota</taxon>
        <taxon>Sar</taxon>
        <taxon>Alveolata</taxon>
        <taxon>Ciliophora</taxon>
        <taxon>Intramacronucleata</taxon>
        <taxon>Oligohymenophorea</taxon>
        <taxon>Hymenostomatida</taxon>
        <taxon>Tetrahymenina</taxon>
        <taxon>Tetrahymenidae</taxon>
        <taxon>Tetrahymena</taxon>
    </lineage>
</organism>
<dbReference type="HOGENOM" id="CLU_691679_0_0_1"/>
<dbReference type="AlphaFoldDB" id="Q24GF8"/>